<sequence length="119" mass="12430">METTSLTALSDQHLQNARASSTGRSAATVYGGQQHDLRQTLVAMRAGTVLGEHQAPGEATLQVLQGRVTLRAGEESWTLGAGDLGAIPAVRHDLAADEDAVVLLTVATDRTAARANQDV</sequence>
<feature type="compositionally biased region" description="Low complexity" evidence="1">
    <location>
        <begin position="17"/>
        <end position="28"/>
    </location>
</feature>
<evidence type="ECO:0000259" key="2">
    <source>
        <dbReference type="Pfam" id="PF07883"/>
    </source>
</evidence>
<name>A0ABU2BVH1_9ACTN</name>
<accession>A0ABU2BVH1</accession>
<dbReference type="Pfam" id="PF07883">
    <property type="entry name" value="Cupin_2"/>
    <property type="match status" value="1"/>
</dbReference>
<feature type="compositionally biased region" description="Polar residues" evidence="1">
    <location>
        <begin position="1"/>
        <end position="15"/>
    </location>
</feature>
<gene>
    <name evidence="3" type="ORF">J2S63_002178</name>
</gene>
<evidence type="ECO:0000313" key="3">
    <source>
        <dbReference type="EMBL" id="MDR7362625.1"/>
    </source>
</evidence>
<dbReference type="EMBL" id="JAVDYG010000001">
    <property type="protein sequence ID" value="MDR7362625.1"/>
    <property type="molecule type" value="Genomic_DNA"/>
</dbReference>
<dbReference type="InterPro" id="IPR011051">
    <property type="entry name" value="RmlC_Cupin_sf"/>
</dbReference>
<proteinExistence type="predicted"/>
<dbReference type="InterPro" id="IPR014710">
    <property type="entry name" value="RmlC-like_jellyroll"/>
</dbReference>
<dbReference type="CDD" id="cd02230">
    <property type="entry name" value="cupin_HP0902-like"/>
    <property type="match status" value="1"/>
</dbReference>
<dbReference type="Proteomes" id="UP001183648">
    <property type="component" value="Unassembled WGS sequence"/>
</dbReference>
<organism evidence="3 4">
    <name type="scientific">Nocardioides marmoribigeumensis</name>
    <dbReference type="NCBI Taxonomy" id="433649"/>
    <lineage>
        <taxon>Bacteria</taxon>
        <taxon>Bacillati</taxon>
        <taxon>Actinomycetota</taxon>
        <taxon>Actinomycetes</taxon>
        <taxon>Propionibacteriales</taxon>
        <taxon>Nocardioidaceae</taxon>
        <taxon>Nocardioides</taxon>
    </lineage>
</organism>
<dbReference type="RefSeq" id="WP_310301930.1">
    <property type="nucleotide sequence ID" value="NZ_BAAAPS010000008.1"/>
</dbReference>
<dbReference type="PANTHER" id="PTHR37694:SF1">
    <property type="entry name" value="SLR8022 PROTEIN"/>
    <property type="match status" value="1"/>
</dbReference>
<dbReference type="InterPro" id="IPR013096">
    <property type="entry name" value="Cupin_2"/>
</dbReference>
<protein>
    <submittedName>
        <fullName evidence="3">Quercetin dioxygenase-like cupin family protein</fullName>
    </submittedName>
</protein>
<evidence type="ECO:0000313" key="4">
    <source>
        <dbReference type="Proteomes" id="UP001183648"/>
    </source>
</evidence>
<dbReference type="SUPFAM" id="SSF51182">
    <property type="entry name" value="RmlC-like cupins"/>
    <property type="match status" value="1"/>
</dbReference>
<dbReference type="Gene3D" id="2.60.120.10">
    <property type="entry name" value="Jelly Rolls"/>
    <property type="match status" value="1"/>
</dbReference>
<feature type="domain" description="Cupin type-2" evidence="2">
    <location>
        <begin position="41"/>
        <end position="103"/>
    </location>
</feature>
<evidence type="ECO:0000256" key="1">
    <source>
        <dbReference type="SAM" id="MobiDB-lite"/>
    </source>
</evidence>
<feature type="region of interest" description="Disordered" evidence="1">
    <location>
        <begin position="1"/>
        <end position="31"/>
    </location>
</feature>
<keyword evidence="4" id="KW-1185">Reference proteome</keyword>
<comment type="caution">
    <text evidence="3">The sequence shown here is derived from an EMBL/GenBank/DDBJ whole genome shotgun (WGS) entry which is preliminary data.</text>
</comment>
<reference evidence="3 4" key="1">
    <citation type="submission" date="2023-07" db="EMBL/GenBank/DDBJ databases">
        <title>Sequencing the genomes of 1000 actinobacteria strains.</title>
        <authorList>
            <person name="Klenk H.-P."/>
        </authorList>
    </citation>
    <scope>NUCLEOTIDE SEQUENCE [LARGE SCALE GENOMIC DNA]</scope>
    <source>
        <strain evidence="3 4">DSM 19426</strain>
    </source>
</reference>
<dbReference type="PANTHER" id="PTHR37694">
    <property type="entry name" value="SLR8022 PROTEIN"/>
    <property type="match status" value="1"/>
</dbReference>